<accession>A0A4Q5N193</accession>
<proteinExistence type="predicted"/>
<dbReference type="AlphaFoldDB" id="A0A4Q5N193"/>
<organism evidence="1 2">
    <name type="scientific">Pengzhenrongella frigida</name>
    <dbReference type="NCBI Taxonomy" id="1259133"/>
    <lineage>
        <taxon>Bacteria</taxon>
        <taxon>Bacillati</taxon>
        <taxon>Actinomycetota</taxon>
        <taxon>Actinomycetes</taxon>
        <taxon>Micrococcales</taxon>
        <taxon>Pengzhenrongella</taxon>
    </lineage>
</organism>
<dbReference type="Proteomes" id="UP000293764">
    <property type="component" value="Unassembled WGS sequence"/>
</dbReference>
<dbReference type="EMBL" id="SDWW01000052">
    <property type="protein sequence ID" value="RYV49791.1"/>
    <property type="molecule type" value="Genomic_DNA"/>
</dbReference>
<dbReference type="OrthoDB" id="9974360at2"/>
<dbReference type="Gene3D" id="3.80.10.10">
    <property type="entry name" value="Ribonuclease Inhibitor"/>
    <property type="match status" value="1"/>
</dbReference>
<protein>
    <recommendedName>
        <fullName evidence="3">Leucine-rich repeat domain-containing protein</fullName>
    </recommendedName>
</protein>
<name>A0A4Q5N193_9MICO</name>
<evidence type="ECO:0008006" key="3">
    <source>
        <dbReference type="Google" id="ProtNLM"/>
    </source>
</evidence>
<evidence type="ECO:0000313" key="2">
    <source>
        <dbReference type="Proteomes" id="UP000293764"/>
    </source>
</evidence>
<reference evidence="1 2" key="1">
    <citation type="submission" date="2019-01" db="EMBL/GenBank/DDBJ databases">
        <title>Novel species of Cellulomonas.</title>
        <authorList>
            <person name="Liu Q."/>
            <person name="Xin Y.-H."/>
        </authorList>
    </citation>
    <scope>NUCLEOTIDE SEQUENCE [LARGE SCALE GENOMIC DNA]</scope>
    <source>
        <strain evidence="1 2">HLT2-17</strain>
    </source>
</reference>
<sequence length="257" mass="28446">MKSQFDEPPSVDDLNYLRTSAIVRLSLLSGALRGRNVSLDWLTEMSVKQLTVWAPGHSIPELPKLALAELESLTLLGKSKKPLRGDYFPRLRYASVDIGQIEGPLSDFSYLEVLVLGAVRDGSLNMISGCRKLKSVSIEIARGVRVREFDLRTDVPPVNLEILDIQGAGVSSLQGVESLPNLEEIVVNHRGRKRLDNIVDLAPLATCRKLRRVILYYNGDLVNADVLTTLPALERVMAVRGHILPPLPLAPWLHTFG</sequence>
<dbReference type="SUPFAM" id="SSF52058">
    <property type="entry name" value="L domain-like"/>
    <property type="match status" value="1"/>
</dbReference>
<comment type="caution">
    <text evidence="1">The sequence shown here is derived from an EMBL/GenBank/DDBJ whole genome shotgun (WGS) entry which is preliminary data.</text>
</comment>
<evidence type="ECO:0000313" key="1">
    <source>
        <dbReference type="EMBL" id="RYV49791.1"/>
    </source>
</evidence>
<keyword evidence="2" id="KW-1185">Reference proteome</keyword>
<dbReference type="InterPro" id="IPR032675">
    <property type="entry name" value="LRR_dom_sf"/>
</dbReference>
<gene>
    <name evidence="1" type="ORF">EUA98_16835</name>
</gene>